<comment type="caution">
    <text evidence="2">The sequence shown here is derived from an EMBL/GenBank/DDBJ whole genome shotgun (WGS) entry which is preliminary data.</text>
</comment>
<proteinExistence type="predicted"/>
<feature type="compositionally biased region" description="Low complexity" evidence="1">
    <location>
        <begin position="275"/>
        <end position="290"/>
    </location>
</feature>
<dbReference type="Proteomes" id="UP000698800">
    <property type="component" value="Unassembled WGS sequence"/>
</dbReference>
<protein>
    <submittedName>
        <fullName evidence="2">Uncharacterized protein</fullName>
    </submittedName>
</protein>
<evidence type="ECO:0000256" key="1">
    <source>
        <dbReference type="SAM" id="MobiDB-lite"/>
    </source>
</evidence>
<feature type="compositionally biased region" description="Polar residues" evidence="1">
    <location>
        <begin position="108"/>
        <end position="126"/>
    </location>
</feature>
<feature type="compositionally biased region" description="Polar residues" evidence="1">
    <location>
        <begin position="353"/>
        <end position="380"/>
    </location>
</feature>
<name>A0A9P8I653_9PEZI</name>
<keyword evidence="3" id="KW-1185">Reference proteome</keyword>
<evidence type="ECO:0000313" key="2">
    <source>
        <dbReference type="EMBL" id="KAH0541519.1"/>
    </source>
</evidence>
<feature type="region of interest" description="Disordered" evidence="1">
    <location>
        <begin position="349"/>
        <end position="420"/>
    </location>
</feature>
<dbReference type="OrthoDB" id="4203839at2759"/>
<feature type="region of interest" description="Disordered" evidence="1">
    <location>
        <begin position="108"/>
        <end position="135"/>
    </location>
</feature>
<feature type="region of interest" description="Disordered" evidence="1">
    <location>
        <begin position="171"/>
        <end position="303"/>
    </location>
</feature>
<feature type="compositionally biased region" description="Polar residues" evidence="1">
    <location>
        <begin position="212"/>
        <end position="223"/>
    </location>
</feature>
<feature type="compositionally biased region" description="Polar residues" evidence="1">
    <location>
        <begin position="234"/>
        <end position="246"/>
    </location>
</feature>
<sequence>MLNQNRDPNDRNIGVSGLAQGRFNSRHPSQHITPQPDNQDTTHSSLRHGQGSSLGARVSPLSLSQQARPFSRTGGVARGIEITPPDTGLQSDSVGNTVFPNFDFGLSMSSTSQPTHGDGPLSTQGSAHRRNQPSIDMSGIELPFEITGDEYDLPHSPRTYAYLEAIANRIHDPSRNPPRTPASLSSKSAHNTKHSNSQSHRPASGAHPPKSVSASQRTVNSTRETQHATIDPVKSQNVSDRPSNSLPHFDGQYVLPPPATRPGQLHRRLAADVNATPSSSVASSDQSTATNGRNVPKRQMSNLGVSSSMQVLTASEVLERDHVLRDLQDQLIAARAEIEELKIADRKREPSLALQQPGRSTYHNTGSSAEQSFQLSQSVSHFAAKASQMPSFENPSSKPPQIATSNPHQSADPIPSTDLPWDYSRNIEDVRALAEHWAETHMKFYEQETRAYPEVLRTLLISACGPELVRPLLESKKTRRFVVVRLLFGYLVDCLANTDIFMGFDTDTDRQVINANNTLNTPFSSVLVRKAALMDLAAVSALIRGSPRWHEFLQMLFMKHTFELWSIMEPLLPRDVNRSKANADLSIFVQESVKLAGRMVGDAPGYEWATVFHRAGVPFKGDEMVDRSAMIIGDPTTPQNRSLRVKLSVTPTIVCREYIGMSIVAKTVHRANVLLMG</sequence>
<gene>
    <name evidence="2" type="ORF">FGG08_003994</name>
</gene>
<organism evidence="2 3">
    <name type="scientific">Glutinoglossum americanum</name>
    <dbReference type="NCBI Taxonomy" id="1670608"/>
    <lineage>
        <taxon>Eukaryota</taxon>
        <taxon>Fungi</taxon>
        <taxon>Dikarya</taxon>
        <taxon>Ascomycota</taxon>
        <taxon>Pezizomycotina</taxon>
        <taxon>Geoglossomycetes</taxon>
        <taxon>Geoglossales</taxon>
        <taxon>Geoglossaceae</taxon>
        <taxon>Glutinoglossum</taxon>
    </lineage>
</organism>
<dbReference type="EMBL" id="JAGHQL010000076">
    <property type="protein sequence ID" value="KAH0541519.1"/>
    <property type="molecule type" value="Genomic_DNA"/>
</dbReference>
<dbReference type="AlphaFoldDB" id="A0A9P8I653"/>
<feature type="compositionally biased region" description="Polar residues" evidence="1">
    <location>
        <begin position="182"/>
        <end position="201"/>
    </location>
</feature>
<feature type="compositionally biased region" description="Polar residues" evidence="1">
    <location>
        <begin position="30"/>
        <end position="44"/>
    </location>
</feature>
<accession>A0A9P8I653</accession>
<reference evidence="2" key="1">
    <citation type="submission" date="2021-03" db="EMBL/GenBank/DDBJ databases">
        <title>Comparative genomics and phylogenomic investigation of the class Geoglossomycetes provide insights into ecological specialization and systematics.</title>
        <authorList>
            <person name="Melie T."/>
            <person name="Pirro S."/>
            <person name="Miller A.N."/>
            <person name="Quandt A."/>
        </authorList>
    </citation>
    <scope>NUCLEOTIDE SEQUENCE</scope>
    <source>
        <strain evidence="2">GBOQ0MN5Z8</strain>
    </source>
</reference>
<evidence type="ECO:0000313" key="3">
    <source>
        <dbReference type="Proteomes" id="UP000698800"/>
    </source>
</evidence>
<feature type="region of interest" description="Disordered" evidence="1">
    <location>
        <begin position="1"/>
        <end position="78"/>
    </location>
</feature>